<evidence type="ECO:0000256" key="4">
    <source>
        <dbReference type="SAM" id="MobiDB-lite"/>
    </source>
</evidence>
<evidence type="ECO:0000256" key="2">
    <source>
        <dbReference type="ARBA" id="ARBA00023043"/>
    </source>
</evidence>
<dbReference type="Gene3D" id="1.25.40.20">
    <property type="entry name" value="Ankyrin repeat-containing domain"/>
    <property type="match status" value="1"/>
</dbReference>
<dbReference type="SUPFAM" id="SSF48403">
    <property type="entry name" value="Ankyrin repeat"/>
    <property type="match status" value="1"/>
</dbReference>
<dbReference type="EMBL" id="JALLBG020000087">
    <property type="protein sequence ID" value="KAL3766301.1"/>
    <property type="molecule type" value="Genomic_DNA"/>
</dbReference>
<evidence type="ECO:0000256" key="3">
    <source>
        <dbReference type="SAM" id="Coils"/>
    </source>
</evidence>
<gene>
    <name evidence="5" type="ORF">ACHAWU_005693</name>
</gene>
<dbReference type="PANTHER" id="PTHR24153">
    <property type="entry name" value="ESPIN"/>
    <property type="match status" value="1"/>
</dbReference>
<organism evidence="5 6">
    <name type="scientific">Discostella pseudostelligera</name>
    <dbReference type="NCBI Taxonomy" id="259834"/>
    <lineage>
        <taxon>Eukaryota</taxon>
        <taxon>Sar</taxon>
        <taxon>Stramenopiles</taxon>
        <taxon>Ochrophyta</taxon>
        <taxon>Bacillariophyta</taxon>
        <taxon>Coscinodiscophyceae</taxon>
        <taxon>Thalassiosirophycidae</taxon>
        <taxon>Stephanodiscales</taxon>
        <taxon>Stephanodiscaceae</taxon>
        <taxon>Discostella</taxon>
    </lineage>
</organism>
<keyword evidence="6" id="KW-1185">Reference proteome</keyword>
<keyword evidence="1" id="KW-0677">Repeat</keyword>
<proteinExistence type="predicted"/>
<dbReference type="PANTHER" id="PTHR24153:SF8">
    <property type="entry name" value="FORKED, ISOFORM F"/>
    <property type="match status" value="1"/>
</dbReference>
<dbReference type="InterPro" id="IPR036770">
    <property type="entry name" value="Ankyrin_rpt-contain_sf"/>
</dbReference>
<feature type="region of interest" description="Disordered" evidence="4">
    <location>
        <begin position="591"/>
        <end position="610"/>
    </location>
</feature>
<name>A0ABD3MTW7_9STRA</name>
<feature type="compositionally biased region" description="Polar residues" evidence="4">
    <location>
        <begin position="510"/>
        <end position="520"/>
    </location>
</feature>
<feature type="region of interest" description="Disordered" evidence="4">
    <location>
        <begin position="499"/>
        <end position="524"/>
    </location>
</feature>
<evidence type="ECO:0000256" key="1">
    <source>
        <dbReference type="ARBA" id="ARBA00022737"/>
    </source>
</evidence>
<sequence>MAARPTAIAVGGPYSPRMMGHHHLSPRMMTPRSNNVRNQSDSGADLFSSFICGGSDQPFALCDSTAQNLEVDFDINPTGVYLAVHTKQWNLASERVKLYPHEASTWVVRYFNNTDSVSGSEQSTMADTVAMASPRSGVFNVSATNNSIRWRMLPLHASLLFGGPIEVVRALLKAYPAACCMQDDQGMLPLHVAFRFGASEEIVLLLLDEYPEAIEIVDHKGRLPSMLAPKDALKYRDILGEAFVRGPAYYYWSARVSTAERTQIEATMLAKIKEIEETAQASNEIRKEMLEKTEKQLTDEIEALSIENVELKVQLNWYETKYEGADEKEKVLVDHANSLAERLRLTSLSEEHLATKLAKLEDRLKKAEAELEENKKKSSVDVQGLESKATQLQQTLTSTESEAKSLSKKLEKKIAELNEMKLKIEKERQLFEKQLNTSKECLEELIANSMEDKRMFEEETKGLRDQVTALQNEIKQSSLYEKRVIDDESQAVRKEIRTVQSEMPKPGVNTRKNPSSSPANNDILMPKSLEDRLDKLQRELANNTTVIMSRLNGVDTVEEERDIDDSSERFDRSMNEPINVRISVNPPKKLNAKAQTSRGGGVSSHWRQSSSRETIDVEDWGVESIDTYVSTRSITGSIIEDDQARDDVEAFDANFSYQGNEALGMLTEEQRIALERLDLSGGREELTKMLGTVPGLTREQVNLLVDVASSLSA</sequence>
<dbReference type="Proteomes" id="UP001530293">
    <property type="component" value="Unassembled WGS sequence"/>
</dbReference>
<feature type="coiled-coil region" evidence="3">
    <location>
        <begin position="272"/>
        <end position="314"/>
    </location>
</feature>
<dbReference type="AlphaFoldDB" id="A0ABD3MTW7"/>
<feature type="coiled-coil region" evidence="3">
    <location>
        <begin position="350"/>
        <end position="473"/>
    </location>
</feature>
<keyword evidence="2" id="KW-0040">ANK repeat</keyword>
<comment type="caution">
    <text evidence="5">The sequence shown here is derived from an EMBL/GenBank/DDBJ whole genome shotgun (WGS) entry which is preliminary data.</text>
</comment>
<accession>A0ABD3MTW7</accession>
<reference evidence="5 6" key="1">
    <citation type="submission" date="2024-10" db="EMBL/GenBank/DDBJ databases">
        <title>Updated reference genomes for cyclostephanoid diatoms.</title>
        <authorList>
            <person name="Roberts W.R."/>
            <person name="Alverson A.J."/>
        </authorList>
    </citation>
    <scope>NUCLEOTIDE SEQUENCE [LARGE SCALE GENOMIC DNA]</scope>
    <source>
        <strain evidence="5 6">AJA232-27</strain>
    </source>
</reference>
<dbReference type="InterPro" id="IPR052420">
    <property type="entry name" value="Espin/Espin-like"/>
</dbReference>
<evidence type="ECO:0000313" key="5">
    <source>
        <dbReference type="EMBL" id="KAL3766301.1"/>
    </source>
</evidence>
<protein>
    <submittedName>
        <fullName evidence="5">Uncharacterized protein</fullName>
    </submittedName>
</protein>
<evidence type="ECO:0000313" key="6">
    <source>
        <dbReference type="Proteomes" id="UP001530293"/>
    </source>
</evidence>
<keyword evidence="3" id="KW-0175">Coiled coil</keyword>